<reference evidence="1 2" key="1">
    <citation type="journal article" date="2018" name="Appl. Microbiol. Biotechnol.">
        <title>Co-cultivation of the strictly anaerobic methanogen Methanosarcina barkeri with aerobic methanotrophs in an oxygen-limited membrane bioreactor.</title>
        <authorList>
            <person name="In 't Zandt M.H."/>
            <person name="van den Bosch T.J.M."/>
            <person name="Rijkers R."/>
            <person name="van Kessel M.A.H.J."/>
            <person name="Jetten M.S.M."/>
            <person name="Welte C.U."/>
        </authorList>
    </citation>
    <scope>NUCLEOTIDE SEQUENCE [LARGE SCALE GENOMIC DNA]</scope>
    <source>
        <strain evidence="1 2">DSM 17706</strain>
    </source>
</reference>
<dbReference type="EMBL" id="PUIV01000031">
    <property type="protein sequence ID" value="PWB92993.1"/>
    <property type="molecule type" value="Genomic_DNA"/>
</dbReference>
<comment type="caution">
    <text evidence="1">The sequence shown here is derived from an EMBL/GenBank/DDBJ whole genome shotgun (WGS) entry which is preliminary data.</text>
</comment>
<protein>
    <submittedName>
        <fullName evidence="1">Uncharacterized protein</fullName>
    </submittedName>
</protein>
<accession>A0A2U1SN06</accession>
<organism evidence="1 2">
    <name type="scientific">Methylosinus sporium</name>
    <dbReference type="NCBI Taxonomy" id="428"/>
    <lineage>
        <taxon>Bacteria</taxon>
        <taxon>Pseudomonadati</taxon>
        <taxon>Pseudomonadota</taxon>
        <taxon>Alphaproteobacteria</taxon>
        <taxon>Hyphomicrobiales</taxon>
        <taxon>Methylocystaceae</taxon>
        <taxon>Methylosinus</taxon>
    </lineage>
</organism>
<name>A0A2U1SN06_METSR</name>
<evidence type="ECO:0000313" key="1">
    <source>
        <dbReference type="EMBL" id="PWB92993.1"/>
    </source>
</evidence>
<gene>
    <name evidence="1" type="ORF">C5689_15495</name>
</gene>
<dbReference type="AlphaFoldDB" id="A0A2U1SN06"/>
<sequence>MSLFFTTLVFLVVFAFVGQREALGAPQSPKSASTSASDPLVWLPPAEIAARASAPKDVTGSIDKERRPAPIDAAAFEELRAEVSALRRAVASLPAAAPTLGGVVKAIQGLERRLAIIETRRASTRGSSIRASNPL</sequence>
<proteinExistence type="predicted"/>
<dbReference type="Proteomes" id="UP000245137">
    <property type="component" value="Unassembled WGS sequence"/>
</dbReference>
<dbReference type="RefSeq" id="WP_108918160.1">
    <property type="nucleotide sequence ID" value="NZ_BGJY01000007.1"/>
</dbReference>
<keyword evidence="2" id="KW-1185">Reference proteome</keyword>
<evidence type="ECO:0000313" key="2">
    <source>
        <dbReference type="Proteomes" id="UP000245137"/>
    </source>
</evidence>